<sequence>MAKHPCVIVHSSTVVQEPLPDLQRGDHHTDSSAIHPVKFVGTLQPWTTFAADALAAFQNHDWGRHKAQLELRPTTSPSVPSLLREHVLVGQEGGVQGRWMEHVGQDMTAILKDQLIPLRFGDFKASATAYAKQPDVACMGLNGPAELIGELKVPWVDTHSLTDAVTTDDKLRQVLGQIAEYMLDLGLAYAFMSTYEDTIFLRQVQAAGTWSLQYSEPIPHMNGGPQAVSVRMGMWLLVDEVQQGRSRANNLLRKTQWVKETRKGTFYPTSLGGTG</sequence>
<comment type="caution">
    <text evidence="1">The sequence shown here is derived from an EMBL/GenBank/DDBJ whole genome shotgun (WGS) entry which is preliminary data.</text>
</comment>
<evidence type="ECO:0000313" key="2">
    <source>
        <dbReference type="Proteomes" id="UP000653565"/>
    </source>
</evidence>
<dbReference type="AlphaFoldDB" id="A0A8H4MH79"/>
<protein>
    <submittedName>
        <fullName evidence="1">Uncharacterized protein</fullName>
    </submittedName>
</protein>
<organism evidence="1 2">
    <name type="scientific">Aspergillus fumigatiaffinis</name>
    <dbReference type="NCBI Taxonomy" id="340414"/>
    <lineage>
        <taxon>Eukaryota</taxon>
        <taxon>Fungi</taxon>
        <taxon>Dikarya</taxon>
        <taxon>Ascomycota</taxon>
        <taxon>Pezizomycotina</taxon>
        <taxon>Eurotiomycetes</taxon>
        <taxon>Eurotiomycetidae</taxon>
        <taxon>Eurotiales</taxon>
        <taxon>Aspergillaceae</taxon>
        <taxon>Aspergillus</taxon>
        <taxon>Aspergillus subgen. Fumigati</taxon>
    </lineage>
</organism>
<reference evidence="1" key="1">
    <citation type="journal article" date="2020" name="bioRxiv">
        <title>Genomic and phenotypic heterogeneity of clinical isolates of the human pathogens Aspergillus fumigatus, Aspergillus lentulus and Aspergillus fumigatiaffinis.</title>
        <authorList>
            <person name="dos Santos R.A.C."/>
            <person name="Steenwyk J.L."/>
            <person name="Rivero-Menendez O."/>
            <person name="Mead M.E."/>
            <person name="Silva L.P."/>
            <person name="Bastos R.W."/>
            <person name="Alastruey-Izquierdo A."/>
            <person name="Goldman G.H."/>
            <person name="Rokas A."/>
        </authorList>
    </citation>
    <scope>NUCLEOTIDE SEQUENCE</scope>
    <source>
        <strain evidence="1">CNM-CM6805</strain>
    </source>
</reference>
<dbReference type="Proteomes" id="UP000653565">
    <property type="component" value="Unassembled WGS sequence"/>
</dbReference>
<accession>A0A8H4MH79</accession>
<keyword evidence="2" id="KW-1185">Reference proteome</keyword>
<gene>
    <name evidence="1" type="ORF">CNMCM6805_010451</name>
</gene>
<name>A0A8H4MH79_9EURO</name>
<dbReference type="EMBL" id="JAAAPX010000009">
    <property type="protein sequence ID" value="KAF4243940.1"/>
    <property type="molecule type" value="Genomic_DNA"/>
</dbReference>
<proteinExistence type="predicted"/>
<evidence type="ECO:0000313" key="1">
    <source>
        <dbReference type="EMBL" id="KAF4243940.1"/>
    </source>
</evidence>
<reference evidence="1" key="2">
    <citation type="submission" date="2020-04" db="EMBL/GenBank/DDBJ databases">
        <authorList>
            <person name="Santos R.A.C."/>
            <person name="Steenwyk J.L."/>
            <person name="Rivero-Menendez O."/>
            <person name="Mead M.E."/>
            <person name="Silva L.P."/>
            <person name="Bastos R.W."/>
            <person name="Alastruey-Izquierdo A."/>
            <person name="Goldman G.H."/>
            <person name="Rokas A."/>
        </authorList>
    </citation>
    <scope>NUCLEOTIDE SEQUENCE</scope>
    <source>
        <strain evidence="1">CNM-CM6805</strain>
    </source>
</reference>